<proteinExistence type="inferred from homology"/>
<dbReference type="SMART" id="SM00316">
    <property type="entry name" value="S1"/>
    <property type="match status" value="5"/>
</dbReference>
<dbReference type="GO" id="GO:0022627">
    <property type="term" value="C:cytosolic small ribosomal subunit"/>
    <property type="evidence" value="ECO:0007669"/>
    <property type="project" value="TreeGrafter"/>
</dbReference>
<feature type="domain" description="S1 motif" evidence="5">
    <location>
        <begin position="116"/>
        <end position="182"/>
    </location>
</feature>
<evidence type="ECO:0000259" key="5">
    <source>
        <dbReference type="PROSITE" id="PS50126"/>
    </source>
</evidence>
<dbReference type="PRINTS" id="PR00681">
    <property type="entry name" value="RIBOSOMALS1"/>
</dbReference>
<feature type="region of interest" description="Disordered" evidence="4">
    <location>
        <begin position="442"/>
        <end position="471"/>
    </location>
</feature>
<dbReference type="GO" id="GO:0003729">
    <property type="term" value="F:mRNA binding"/>
    <property type="evidence" value="ECO:0007669"/>
    <property type="project" value="UniProtKB-ARBA"/>
</dbReference>
<reference evidence="7" key="1">
    <citation type="submission" date="2012-11" db="EMBL/GenBank/DDBJ databases">
        <authorList>
            <person name="Lucero-Rivera Y.E."/>
            <person name="Tovar-Ramirez D."/>
        </authorList>
    </citation>
    <scope>NUCLEOTIDE SEQUENCE [LARGE SCALE GENOMIC DNA]</scope>
    <source>
        <strain evidence="7">Araruama</strain>
    </source>
</reference>
<gene>
    <name evidence="6" type="ORF">OMM_01778</name>
</gene>
<evidence type="ECO:0000256" key="1">
    <source>
        <dbReference type="ARBA" id="ARBA00006767"/>
    </source>
</evidence>
<protein>
    <submittedName>
        <fullName evidence="6">30S ribosomal protein S1</fullName>
    </submittedName>
</protein>
<sequence>MSDSIIDETIADDDENFANLLDSYESSSNDDIRVGDKINGEILSIGMDTIFINTGTKIDGAVEKQELLDDNQELPYKVGDSVDLYVVSITEHEIRLSKALSGDGSNNQLHEAYHSSMPVEGKVKEQCKGGFYVDIMQQRAFCPISQMDTQFIKTPEDYIGNTYRFIITKFEQKGRNLVVSRRKLLSEEQEAAKAEFFENHPPDTIVDGTITRLMPYGAFVEIFPGIEGMVHVSEISWSRVEDIKTVLAEGEKVRVKMLSIDDGKKPGQYKIALSMKQIDGDPWDQDLPVKVGDRFKGTVKKCMNFGAFVEIASGIEGLVHISEMSYIKRILKPEDVVNVGDSVDVVVKNIDQENKKISLSMKDAEGDPWIGITDKFSVGQVVEGSVEGKENYGFFVSLKPGITGLLPISAIKKHSRPSRIERLNSGDSIKVEIKEINSDERKISLVPGDDDNEKKWENFSKSQDTGYGNSDFSDQLKKLQLKFS</sequence>
<dbReference type="InterPro" id="IPR003029">
    <property type="entry name" value="S1_domain"/>
</dbReference>
<dbReference type="AlphaFoldDB" id="A0A1V1PC71"/>
<accession>A0A1V1PC71</accession>
<dbReference type="PROSITE" id="PS50126">
    <property type="entry name" value="S1"/>
    <property type="match status" value="5"/>
</dbReference>
<feature type="domain" description="S1 motif" evidence="5">
    <location>
        <begin position="379"/>
        <end position="448"/>
    </location>
</feature>
<keyword evidence="2 6" id="KW-0689">Ribosomal protein</keyword>
<dbReference type="NCBIfam" id="NF010379">
    <property type="entry name" value="PRK13806.1"/>
    <property type="match status" value="1"/>
</dbReference>
<keyword evidence="3" id="KW-0687">Ribonucleoprotein</keyword>
<dbReference type="GO" id="GO:0006412">
    <property type="term" value="P:translation"/>
    <property type="evidence" value="ECO:0007669"/>
    <property type="project" value="TreeGrafter"/>
</dbReference>
<dbReference type="EMBL" id="ATBP01000155">
    <property type="protein sequence ID" value="ETR72373.1"/>
    <property type="molecule type" value="Genomic_DNA"/>
</dbReference>
<evidence type="ECO:0000256" key="3">
    <source>
        <dbReference type="ARBA" id="ARBA00023274"/>
    </source>
</evidence>
<dbReference type="Gene3D" id="2.40.50.140">
    <property type="entry name" value="Nucleic acid-binding proteins"/>
    <property type="match status" value="5"/>
</dbReference>
<dbReference type="Proteomes" id="UP000189670">
    <property type="component" value="Unassembled WGS sequence"/>
</dbReference>
<dbReference type="GO" id="GO:0003735">
    <property type="term" value="F:structural constituent of ribosome"/>
    <property type="evidence" value="ECO:0007669"/>
    <property type="project" value="TreeGrafter"/>
</dbReference>
<dbReference type="PANTHER" id="PTHR10724:SF7">
    <property type="entry name" value="SMALL RIBOSOMAL SUBUNIT PROTEIN BS1C"/>
    <property type="match status" value="1"/>
</dbReference>
<evidence type="ECO:0000313" key="7">
    <source>
        <dbReference type="Proteomes" id="UP000189670"/>
    </source>
</evidence>
<dbReference type="InterPro" id="IPR012340">
    <property type="entry name" value="NA-bd_OB-fold"/>
</dbReference>
<comment type="similarity">
    <text evidence="1">Belongs to the bacterial ribosomal protein bS1 family.</text>
</comment>
<organism evidence="6 7">
    <name type="scientific">Candidatus Magnetoglobus multicellularis str. Araruama</name>
    <dbReference type="NCBI Taxonomy" id="890399"/>
    <lineage>
        <taxon>Bacteria</taxon>
        <taxon>Pseudomonadati</taxon>
        <taxon>Thermodesulfobacteriota</taxon>
        <taxon>Desulfobacteria</taxon>
        <taxon>Desulfobacterales</taxon>
        <taxon>Desulfobacteraceae</taxon>
        <taxon>Candidatus Magnetoglobus</taxon>
    </lineage>
</organism>
<dbReference type="Pfam" id="PF00575">
    <property type="entry name" value="S1"/>
    <property type="match status" value="4"/>
</dbReference>
<name>A0A1V1PC71_9BACT</name>
<dbReference type="PANTHER" id="PTHR10724">
    <property type="entry name" value="30S RIBOSOMAL PROTEIN S1"/>
    <property type="match status" value="1"/>
</dbReference>
<evidence type="ECO:0000256" key="2">
    <source>
        <dbReference type="ARBA" id="ARBA00022980"/>
    </source>
</evidence>
<dbReference type="CDD" id="cd05688">
    <property type="entry name" value="S1_RPS1_repeat_ec3"/>
    <property type="match status" value="1"/>
</dbReference>
<dbReference type="CDD" id="cd04465">
    <property type="entry name" value="S1_RPS1_repeat_ec2_hs2"/>
    <property type="match status" value="1"/>
</dbReference>
<dbReference type="InterPro" id="IPR035104">
    <property type="entry name" value="Ribosomal_protein_S1-like"/>
</dbReference>
<feature type="domain" description="S1 motif" evidence="5">
    <location>
        <begin position="35"/>
        <end position="99"/>
    </location>
</feature>
<evidence type="ECO:0000313" key="6">
    <source>
        <dbReference type="EMBL" id="ETR72373.1"/>
    </source>
</evidence>
<evidence type="ECO:0000256" key="4">
    <source>
        <dbReference type="SAM" id="MobiDB-lite"/>
    </source>
</evidence>
<comment type="caution">
    <text evidence="6">The sequence shown here is derived from an EMBL/GenBank/DDBJ whole genome shotgun (WGS) entry which is preliminary data.</text>
</comment>
<feature type="domain" description="S1 motif" evidence="5">
    <location>
        <begin position="203"/>
        <end position="276"/>
    </location>
</feature>
<dbReference type="InterPro" id="IPR050437">
    <property type="entry name" value="Ribos_protein_bS1-like"/>
</dbReference>
<feature type="compositionally biased region" description="Polar residues" evidence="4">
    <location>
        <begin position="459"/>
        <end position="471"/>
    </location>
</feature>
<feature type="domain" description="S1 motif" evidence="5">
    <location>
        <begin position="292"/>
        <end position="362"/>
    </location>
</feature>
<dbReference type="FunFam" id="2.40.50.140:FF:000051">
    <property type="entry name" value="RNA-binding transcriptional accessory protein"/>
    <property type="match status" value="1"/>
</dbReference>
<dbReference type="SUPFAM" id="SSF50249">
    <property type="entry name" value="Nucleic acid-binding proteins"/>
    <property type="match status" value="5"/>
</dbReference>